<comment type="caution">
    <text evidence="1">The sequence shown here is derived from an EMBL/GenBank/DDBJ whole genome shotgun (WGS) entry which is preliminary data.</text>
</comment>
<dbReference type="RefSeq" id="WP_135591885.1">
    <property type="nucleotide sequence ID" value="NZ_RQEZ01000003.1"/>
</dbReference>
<gene>
    <name evidence="1" type="ORF">EHQ17_01510</name>
</gene>
<name>A0A5F1YF45_9LEPT</name>
<keyword evidence="2" id="KW-1185">Reference proteome</keyword>
<proteinExistence type="predicted"/>
<dbReference type="Proteomes" id="UP000298277">
    <property type="component" value="Unassembled WGS sequence"/>
</dbReference>
<accession>A0A5F1YF45</accession>
<dbReference type="PROSITE" id="PS51257">
    <property type="entry name" value="PROKAR_LIPOPROTEIN"/>
    <property type="match status" value="1"/>
</dbReference>
<sequence>MLPSVHRFRRDFSILLVVSSFFFFQACETKSENQESSILALVAISQASAVPALPSPAIDTALLKIGDQEPTTLPVGFCEDGNTGIGFFQGGANPTLFVHEVDFNQSGAIVLNRTGAYHMDVDVTGGYYSPTSTCQATVRESSATAYEIEAYNCPVHPMIGTMPDTTISFRARCTKN</sequence>
<reference evidence="1" key="1">
    <citation type="journal article" date="2019" name="PLoS Negl. Trop. Dis.">
        <title>Revisiting the worldwide diversity of Leptospira species in the environment.</title>
        <authorList>
            <person name="Vincent A.T."/>
            <person name="Schiettekatte O."/>
            <person name="Bourhy P."/>
            <person name="Veyrier F.J."/>
            <person name="Picardeau M."/>
        </authorList>
    </citation>
    <scope>NUCLEOTIDE SEQUENCE [LARGE SCALE GENOMIC DNA]</scope>
    <source>
        <strain evidence="1">201800299</strain>
    </source>
</reference>
<evidence type="ECO:0008006" key="3">
    <source>
        <dbReference type="Google" id="ProtNLM"/>
    </source>
</evidence>
<evidence type="ECO:0000313" key="2">
    <source>
        <dbReference type="Proteomes" id="UP000298277"/>
    </source>
</evidence>
<protein>
    <recommendedName>
        <fullName evidence="3">Lipoprotein</fullName>
    </recommendedName>
</protein>
<dbReference type="OrthoDB" id="327305at2"/>
<dbReference type="AlphaFoldDB" id="A0A5F1YF45"/>
<evidence type="ECO:0000313" key="1">
    <source>
        <dbReference type="EMBL" id="TGK38352.1"/>
    </source>
</evidence>
<dbReference type="EMBL" id="RQFA01000010">
    <property type="protein sequence ID" value="TGK38352.1"/>
    <property type="molecule type" value="Genomic_DNA"/>
</dbReference>
<organism evidence="1 2">
    <name type="scientific">Leptospira gomenensis</name>
    <dbReference type="NCBI Taxonomy" id="2484974"/>
    <lineage>
        <taxon>Bacteria</taxon>
        <taxon>Pseudomonadati</taxon>
        <taxon>Spirochaetota</taxon>
        <taxon>Spirochaetia</taxon>
        <taxon>Leptospirales</taxon>
        <taxon>Leptospiraceae</taxon>
        <taxon>Leptospira</taxon>
    </lineage>
</organism>